<dbReference type="InterPro" id="IPR036291">
    <property type="entry name" value="NAD(P)-bd_dom_sf"/>
</dbReference>
<reference evidence="1 2" key="1">
    <citation type="submission" date="2024-10" db="EMBL/GenBank/DDBJ databases">
        <title>The Natural Products Discovery Center: Release of the First 8490 Sequenced Strains for Exploring Actinobacteria Biosynthetic Diversity.</title>
        <authorList>
            <person name="Kalkreuter E."/>
            <person name="Kautsar S.A."/>
            <person name="Yang D."/>
            <person name="Bader C.D."/>
            <person name="Teijaro C.N."/>
            <person name="Fluegel L."/>
            <person name="Davis C.M."/>
            <person name="Simpson J.R."/>
            <person name="Lauterbach L."/>
            <person name="Steele A.D."/>
            <person name="Gui C."/>
            <person name="Meng S."/>
            <person name="Li G."/>
            <person name="Viehrig K."/>
            <person name="Ye F."/>
            <person name="Su P."/>
            <person name="Kiefer A.F."/>
            <person name="Nichols A."/>
            <person name="Cepeda A.J."/>
            <person name="Yan W."/>
            <person name="Fan B."/>
            <person name="Jiang Y."/>
            <person name="Adhikari A."/>
            <person name="Zheng C.-J."/>
            <person name="Schuster L."/>
            <person name="Cowan T.M."/>
            <person name="Smanski M.J."/>
            <person name="Chevrette M.G."/>
            <person name="De Carvalho L.P.S."/>
            <person name="Shen B."/>
        </authorList>
    </citation>
    <scope>NUCLEOTIDE SEQUENCE [LARGE SCALE GENOMIC DNA]</scope>
    <source>
        <strain evidence="1 2">NPDC003040</strain>
    </source>
</reference>
<comment type="caution">
    <text evidence="1">The sequence shown here is derived from an EMBL/GenBank/DDBJ whole genome shotgun (WGS) entry which is preliminary data.</text>
</comment>
<evidence type="ECO:0008006" key="3">
    <source>
        <dbReference type="Google" id="ProtNLM"/>
    </source>
</evidence>
<evidence type="ECO:0000313" key="1">
    <source>
        <dbReference type="EMBL" id="MFF3224121.1"/>
    </source>
</evidence>
<keyword evidence="2" id="KW-1185">Reference proteome</keyword>
<gene>
    <name evidence="1" type="ORF">ACFYV7_15115</name>
</gene>
<proteinExistence type="predicted"/>
<organism evidence="1 2">
    <name type="scientific">Nocardia suismassiliense</name>
    <dbReference type="NCBI Taxonomy" id="2077092"/>
    <lineage>
        <taxon>Bacteria</taxon>
        <taxon>Bacillati</taxon>
        <taxon>Actinomycetota</taxon>
        <taxon>Actinomycetes</taxon>
        <taxon>Mycobacteriales</taxon>
        <taxon>Nocardiaceae</taxon>
        <taxon>Nocardia</taxon>
    </lineage>
</organism>
<dbReference type="Gene3D" id="3.90.180.10">
    <property type="entry name" value="Medium-chain alcohol dehydrogenases, catalytic domain"/>
    <property type="match status" value="2"/>
</dbReference>
<dbReference type="SUPFAM" id="SSF51735">
    <property type="entry name" value="NAD(P)-binding Rossmann-fold domains"/>
    <property type="match status" value="1"/>
</dbReference>
<evidence type="ECO:0000313" key="2">
    <source>
        <dbReference type="Proteomes" id="UP001601948"/>
    </source>
</evidence>
<sequence>MDAVIKSLDNCALVRDGGDMRLRRMVDLVHRDTDAVYRVLRVGICGTDLQIQRGARTDQAEVLGHEGIGLRINNSDSNTVAECEIFNPVDPNDQDSILGHSYDGLLRNYLVDDNPSRRTTAAHAALPVDLGPLVEPLGAVIYAWELMRPRLGPGAPVAIFGAGTAAILLAILGEDFGYRPRLIHPRQERLDFVSELDVLRNVGFSDSAAPDSAAGVFLCLPREATSDVVALAADCVTEDGIIDLFGGVPAGLRHPCLPHIDLGAIRRHNVCGQTPRHPHTPALTDTGKAVWATGHRGTSPQHLDQAQVRLIDEADRYATLITDIISMDAAAQRIPLMARRHRPHREHVKVVVDPTMKAASRPIDPHATVSDLLRRTR</sequence>
<dbReference type="Proteomes" id="UP001601948">
    <property type="component" value="Unassembled WGS sequence"/>
</dbReference>
<name>A0ABW6QSC3_9NOCA</name>
<dbReference type="Gene3D" id="3.40.50.720">
    <property type="entry name" value="NAD(P)-binding Rossmann-like Domain"/>
    <property type="match status" value="1"/>
</dbReference>
<dbReference type="SUPFAM" id="SSF50129">
    <property type="entry name" value="GroES-like"/>
    <property type="match status" value="1"/>
</dbReference>
<dbReference type="InterPro" id="IPR011032">
    <property type="entry name" value="GroES-like_sf"/>
</dbReference>
<dbReference type="RefSeq" id="WP_387717469.1">
    <property type="nucleotide sequence ID" value="NZ_JBIAPI010000002.1"/>
</dbReference>
<dbReference type="EMBL" id="JBIAPI010000002">
    <property type="protein sequence ID" value="MFF3224121.1"/>
    <property type="molecule type" value="Genomic_DNA"/>
</dbReference>
<protein>
    <recommendedName>
        <fullName evidence="3">Threonine dehydrogenase or related Zn-dependent dehydrogenase</fullName>
    </recommendedName>
</protein>
<accession>A0ABW6QSC3</accession>